<evidence type="ECO:0000259" key="2">
    <source>
        <dbReference type="Pfam" id="PF09588"/>
    </source>
</evidence>
<sequence>MAGKLTDDKEMSASRLPGLMGFSKYSSPNDELQFSINAIDGKERPDIGNEAMGWGNTLEPVILTEAAKRLGIEQFDTQIGKAYTHRSFALSCSLDGVGYGIGQEIFTDPDKGLYVVGQDSIILNGPGVLEAKLTKSMPEETPHLARGPIQLQGQMLVTGHRWGAVCVLYQGIELRVFLFAPHYDTQKEIIKAVLVFENKLQSYRESGAIDWYPPASSKELDRIYPMAASKEEVELPPSVGDLAKGILENKAAIRAAEASIEDAEKLIKEQLGQAERGRAGQYLINWPMRNYKAQAERLIPAKEPYSVRQSTLSIKELQP</sequence>
<organism evidence="3">
    <name type="scientific">uncultured Caudovirales phage</name>
    <dbReference type="NCBI Taxonomy" id="2100421"/>
    <lineage>
        <taxon>Viruses</taxon>
        <taxon>Duplodnaviria</taxon>
        <taxon>Heunggongvirae</taxon>
        <taxon>Uroviricota</taxon>
        <taxon>Caudoviricetes</taxon>
        <taxon>Peduoviridae</taxon>
        <taxon>Maltschvirus</taxon>
        <taxon>Maltschvirus maltsch</taxon>
    </lineage>
</organism>
<proteinExistence type="predicted"/>
<evidence type="ECO:0000313" key="3">
    <source>
        <dbReference type="EMBL" id="CAB4141474.1"/>
    </source>
</evidence>
<dbReference type="EMBL" id="LR796393">
    <property type="protein sequence ID" value="CAB4141474.1"/>
    <property type="molecule type" value="Genomic_DNA"/>
</dbReference>
<dbReference type="SUPFAM" id="SSF52980">
    <property type="entry name" value="Restriction endonuclease-like"/>
    <property type="match status" value="1"/>
</dbReference>
<protein>
    <submittedName>
        <fullName evidence="3">YqaJ viral recombinase</fullName>
    </submittedName>
</protein>
<dbReference type="InterPro" id="IPR019080">
    <property type="entry name" value="YqaJ_viral_recombinase"/>
</dbReference>
<evidence type="ECO:0000256" key="1">
    <source>
        <dbReference type="SAM" id="Coils"/>
    </source>
</evidence>
<dbReference type="Pfam" id="PF09588">
    <property type="entry name" value="YqaJ"/>
    <property type="match status" value="1"/>
</dbReference>
<feature type="domain" description="YqaJ viral recombinase" evidence="2">
    <location>
        <begin position="9"/>
        <end position="160"/>
    </location>
</feature>
<dbReference type="InterPro" id="IPR011604">
    <property type="entry name" value="PDDEXK-like_dom_sf"/>
</dbReference>
<dbReference type="Gene3D" id="3.90.320.10">
    <property type="match status" value="1"/>
</dbReference>
<feature type="coiled-coil region" evidence="1">
    <location>
        <begin position="246"/>
        <end position="273"/>
    </location>
</feature>
<keyword evidence="1" id="KW-0175">Coiled coil</keyword>
<gene>
    <name evidence="3" type="ORF">UFOVP417_30</name>
</gene>
<reference evidence="3" key="1">
    <citation type="submission" date="2020-04" db="EMBL/GenBank/DDBJ databases">
        <authorList>
            <person name="Chiriac C."/>
            <person name="Salcher M."/>
            <person name="Ghai R."/>
            <person name="Kavagutti S V."/>
        </authorList>
    </citation>
    <scope>NUCLEOTIDE SEQUENCE</scope>
</reference>
<accession>A0A6J5M3T7</accession>
<dbReference type="InterPro" id="IPR011335">
    <property type="entry name" value="Restrct_endonuc-II-like"/>
</dbReference>
<name>A0A6J5M3T7_9CAUD</name>